<evidence type="ECO:0000313" key="3">
    <source>
        <dbReference type="Proteomes" id="UP000473278"/>
    </source>
</evidence>
<feature type="signal peptide" evidence="1">
    <location>
        <begin position="1"/>
        <end position="16"/>
    </location>
</feature>
<sequence length="121" mass="13736">MKSLLLLLTLIFLLLAGCSDNTIQVEEDRIIGTVNQNQLTVFNSSDQDIYYAVFDQSILPFILWAPISSEENRIAGFHKKTFEVSDILSGDKTAGTIVFYFWVEEKSEDANIKFVSFEVTE</sequence>
<name>A0A6M1STM0_9BACT</name>
<dbReference type="PROSITE" id="PS51257">
    <property type="entry name" value="PROKAR_LIPOPROTEIN"/>
    <property type="match status" value="1"/>
</dbReference>
<evidence type="ECO:0000256" key="1">
    <source>
        <dbReference type="SAM" id="SignalP"/>
    </source>
</evidence>
<feature type="chain" id="PRO_5027096520" description="Lipoprotein" evidence="1">
    <location>
        <begin position="17"/>
        <end position="121"/>
    </location>
</feature>
<dbReference type="AlphaFoldDB" id="A0A6M1STM0"/>
<keyword evidence="3" id="KW-1185">Reference proteome</keyword>
<proteinExistence type="predicted"/>
<evidence type="ECO:0008006" key="4">
    <source>
        <dbReference type="Google" id="ProtNLM"/>
    </source>
</evidence>
<comment type="caution">
    <text evidence="2">The sequence shown here is derived from an EMBL/GenBank/DDBJ whole genome shotgun (WGS) entry which is preliminary data.</text>
</comment>
<keyword evidence="1" id="KW-0732">Signal</keyword>
<protein>
    <recommendedName>
        <fullName evidence="4">Lipoprotein</fullName>
    </recommendedName>
</protein>
<dbReference type="EMBL" id="JAALLT010000002">
    <property type="protein sequence ID" value="NGP76162.1"/>
    <property type="molecule type" value="Genomic_DNA"/>
</dbReference>
<organism evidence="2 3">
    <name type="scientific">Halalkalibaculum roseum</name>
    <dbReference type="NCBI Taxonomy" id="2709311"/>
    <lineage>
        <taxon>Bacteria</taxon>
        <taxon>Pseudomonadati</taxon>
        <taxon>Balneolota</taxon>
        <taxon>Balneolia</taxon>
        <taxon>Balneolales</taxon>
        <taxon>Balneolaceae</taxon>
        <taxon>Halalkalibaculum</taxon>
    </lineage>
</organism>
<gene>
    <name evidence="2" type="ORF">G3570_05935</name>
</gene>
<accession>A0A6M1STM0</accession>
<dbReference type="RefSeq" id="WP_165140256.1">
    <property type="nucleotide sequence ID" value="NZ_JAALLT010000002.1"/>
</dbReference>
<dbReference type="Proteomes" id="UP000473278">
    <property type="component" value="Unassembled WGS sequence"/>
</dbReference>
<evidence type="ECO:0000313" key="2">
    <source>
        <dbReference type="EMBL" id="NGP76162.1"/>
    </source>
</evidence>
<reference evidence="2 3" key="1">
    <citation type="submission" date="2020-02" db="EMBL/GenBank/DDBJ databases">
        <title>Balneolaceae bacterium YR4-1, complete genome.</title>
        <authorList>
            <person name="Li Y."/>
            <person name="Wu S."/>
        </authorList>
    </citation>
    <scope>NUCLEOTIDE SEQUENCE [LARGE SCALE GENOMIC DNA]</scope>
    <source>
        <strain evidence="2 3">YR4-1</strain>
    </source>
</reference>